<evidence type="ECO:0000256" key="4">
    <source>
        <dbReference type="ARBA" id="ARBA00035258"/>
    </source>
</evidence>
<dbReference type="GO" id="GO:0005840">
    <property type="term" value="C:ribosome"/>
    <property type="evidence" value="ECO:0007669"/>
    <property type="project" value="UniProtKB-KW"/>
</dbReference>
<accession>A0ABZ0UNU4</accession>
<comment type="function">
    <text evidence="6">One of the primary rRNA binding proteins, it binds directly to 16S rRNA central domain where it helps coordinate assembly of the platform of the 30S subunit.</text>
</comment>
<reference evidence="8 9" key="1">
    <citation type="submission" date="2022-11" db="EMBL/GenBank/DDBJ databases">
        <title>Host association and intracellularity evolved multiple times independently in the Rickettsiales.</title>
        <authorList>
            <person name="Castelli M."/>
            <person name="Nardi T."/>
            <person name="Gammuto L."/>
            <person name="Bellinzona G."/>
            <person name="Sabaneyeva E."/>
            <person name="Potekhin A."/>
            <person name="Serra V."/>
            <person name="Petroni G."/>
            <person name="Sassera D."/>
        </authorList>
    </citation>
    <scope>NUCLEOTIDE SEQUENCE [LARGE SCALE GENOMIC DNA]</scope>
    <source>
        <strain evidence="8 9">NDG2</strain>
    </source>
</reference>
<proteinExistence type="inferred from homology"/>
<keyword evidence="2 6" id="KW-0689">Ribosomal protein</keyword>
<dbReference type="InterPro" id="IPR047863">
    <property type="entry name" value="Ribosomal_uS8_CS"/>
</dbReference>
<organism evidence="8 9">
    <name type="scientific">Candidatus Bandiella euplotis</name>
    <dbReference type="NCBI Taxonomy" id="1664265"/>
    <lineage>
        <taxon>Bacteria</taxon>
        <taxon>Pseudomonadati</taxon>
        <taxon>Pseudomonadota</taxon>
        <taxon>Alphaproteobacteria</taxon>
        <taxon>Rickettsiales</taxon>
        <taxon>Candidatus Midichloriaceae</taxon>
        <taxon>Candidatus Bandiella</taxon>
    </lineage>
</organism>
<keyword evidence="3 6" id="KW-0687">Ribonucleoprotein</keyword>
<gene>
    <name evidence="6" type="primary">rpsH</name>
    <name evidence="8" type="ORF">Bandiella_00896</name>
</gene>
<evidence type="ECO:0000256" key="6">
    <source>
        <dbReference type="HAMAP-Rule" id="MF_01302"/>
    </source>
</evidence>
<comment type="similarity">
    <text evidence="1 6 7">Belongs to the universal ribosomal protein uS8 family.</text>
</comment>
<dbReference type="Proteomes" id="UP001327219">
    <property type="component" value="Chromosome"/>
</dbReference>
<dbReference type="Gene3D" id="3.30.1490.10">
    <property type="match status" value="1"/>
</dbReference>
<dbReference type="InterPro" id="IPR000630">
    <property type="entry name" value="Ribosomal_uS8"/>
</dbReference>
<dbReference type="SUPFAM" id="SSF56047">
    <property type="entry name" value="Ribosomal protein S8"/>
    <property type="match status" value="1"/>
</dbReference>
<keyword evidence="6" id="KW-0694">RNA-binding</keyword>
<protein>
    <recommendedName>
        <fullName evidence="4 6">Small ribosomal subunit protein uS8</fullName>
    </recommendedName>
</protein>
<evidence type="ECO:0000256" key="3">
    <source>
        <dbReference type="ARBA" id="ARBA00023274"/>
    </source>
</evidence>
<evidence type="ECO:0000256" key="2">
    <source>
        <dbReference type="ARBA" id="ARBA00022980"/>
    </source>
</evidence>
<evidence type="ECO:0000256" key="7">
    <source>
        <dbReference type="RuleBase" id="RU003660"/>
    </source>
</evidence>
<keyword evidence="6" id="KW-0699">rRNA-binding</keyword>
<sequence length="134" mass="15230">MSQTHLLSDTIARIRNAQLVKKEYTVVYYSKKIESVLKVLLREGYISKIETFEERKGVLKIKVYLKYEGKDGVPVISEMKIISKPGKKVFRPYRELTKVYNGLGIIILSTSKGIITDNEARDIKAGGEVLCSIF</sequence>
<dbReference type="PANTHER" id="PTHR11758">
    <property type="entry name" value="40S RIBOSOMAL PROTEIN S15A"/>
    <property type="match status" value="1"/>
</dbReference>
<dbReference type="HAMAP" id="MF_01302_B">
    <property type="entry name" value="Ribosomal_uS8_B"/>
    <property type="match status" value="1"/>
</dbReference>
<dbReference type="Pfam" id="PF00410">
    <property type="entry name" value="Ribosomal_S8"/>
    <property type="match status" value="1"/>
</dbReference>
<dbReference type="PROSITE" id="PS00053">
    <property type="entry name" value="RIBOSOMAL_S8"/>
    <property type="match status" value="1"/>
</dbReference>
<evidence type="ECO:0000313" key="8">
    <source>
        <dbReference type="EMBL" id="WPX96768.1"/>
    </source>
</evidence>
<dbReference type="NCBIfam" id="NF001109">
    <property type="entry name" value="PRK00136.1"/>
    <property type="match status" value="1"/>
</dbReference>
<evidence type="ECO:0000256" key="5">
    <source>
        <dbReference type="ARBA" id="ARBA00046740"/>
    </source>
</evidence>
<evidence type="ECO:0000256" key="1">
    <source>
        <dbReference type="ARBA" id="ARBA00006471"/>
    </source>
</evidence>
<comment type="subunit">
    <text evidence="5 6">Part of the 30S ribosomal subunit. Contacts proteins S5 and S12.</text>
</comment>
<keyword evidence="9" id="KW-1185">Reference proteome</keyword>
<dbReference type="RefSeq" id="WP_323733400.1">
    <property type="nucleotide sequence ID" value="NZ_CP110820.1"/>
</dbReference>
<name>A0ABZ0UNU4_9RICK</name>
<dbReference type="EMBL" id="CP110820">
    <property type="protein sequence ID" value="WPX96768.1"/>
    <property type="molecule type" value="Genomic_DNA"/>
</dbReference>
<dbReference type="InterPro" id="IPR035987">
    <property type="entry name" value="Ribosomal_uS8_sf"/>
</dbReference>
<dbReference type="Gene3D" id="3.30.1370.30">
    <property type="match status" value="1"/>
</dbReference>
<evidence type="ECO:0000313" key="9">
    <source>
        <dbReference type="Proteomes" id="UP001327219"/>
    </source>
</evidence>